<sequence>MNIAGIVLAGGKSSRYGKPKMFELHQGIPFYLFSVNAFKNAGLEAIFISTNQQLASQFDQEVGSLLLENDEHNGPLFALSQAMKQLKDIEWFFVLAADIPYVTVEFVHTMLEVLKKNQPDIIMPITDEYVQPLHSIYNRSCLPIIEELLHSNKRSFMPLLDRVSIQKIRFPNDQMDFVNINKREDWNNE</sequence>
<feature type="binding site" evidence="8">
    <location>
        <begin position="8"/>
        <end position="10"/>
    </location>
    <ligand>
        <name>GTP</name>
        <dbReference type="ChEBI" id="CHEBI:37565"/>
    </ligand>
</feature>
<comment type="subcellular location">
    <subcellularLocation>
        <location evidence="8">Cytoplasm</location>
    </subcellularLocation>
</comment>
<dbReference type="InterPro" id="IPR013482">
    <property type="entry name" value="Molybde_CF_guanTrfase"/>
</dbReference>
<keyword evidence="11" id="KW-1185">Reference proteome</keyword>
<evidence type="ECO:0000256" key="5">
    <source>
        <dbReference type="ARBA" id="ARBA00022842"/>
    </source>
</evidence>
<comment type="domain">
    <text evidence="8">The N-terminal domain determines nucleotide recognition and specific binding, while the C-terminal domain determines the specific binding to the target protein.</text>
</comment>
<dbReference type="GO" id="GO:0006777">
    <property type="term" value="P:Mo-molybdopterin cofactor biosynthetic process"/>
    <property type="evidence" value="ECO:0007669"/>
    <property type="project" value="UniProtKB-KW"/>
</dbReference>
<evidence type="ECO:0000313" key="10">
    <source>
        <dbReference type="EMBL" id="MBP3952980.1"/>
    </source>
</evidence>
<dbReference type="GO" id="GO:0005525">
    <property type="term" value="F:GTP binding"/>
    <property type="evidence" value="ECO:0007669"/>
    <property type="project" value="UniProtKB-UniRule"/>
</dbReference>
<keyword evidence="4 8" id="KW-0547">Nucleotide-binding</keyword>
<evidence type="ECO:0000256" key="7">
    <source>
        <dbReference type="ARBA" id="ARBA00023150"/>
    </source>
</evidence>
<comment type="caution">
    <text evidence="8">Lacks conserved residue(s) required for the propagation of feature annotation.</text>
</comment>
<dbReference type="EC" id="2.7.7.77" evidence="8"/>
<evidence type="ECO:0000313" key="11">
    <source>
        <dbReference type="Proteomes" id="UP000678228"/>
    </source>
</evidence>
<protein>
    <recommendedName>
        <fullName evidence="8">Probable molybdenum cofactor guanylyltransferase</fullName>
        <shortName evidence="8">MoCo guanylyltransferase</shortName>
        <ecNumber evidence="8">2.7.7.77</ecNumber>
    </recommendedName>
    <alternativeName>
        <fullName evidence="8">GTP:molybdopterin guanylyltransferase</fullName>
    </alternativeName>
    <alternativeName>
        <fullName evidence="8">Mo-MPT guanylyltransferase</fullName>
    </alternativeName>
    <alternativeName>
        <fullName evidence="8">Molybdopterin guanylyltransferase</fullName>
    </alternativeName>
    <alternativeName>
        <fullName evidence="8">Molybdopterin-guanine dinucleotide synthase</fullName>
        <shortName evidence="8">MGD synthase</shortName>
    </alternativeName>
</protein>
<keyword evidence="1 8" id="KW-0963">Cytoplasm</keyword>
<gene>
    <name evidence="8" type="primary">mobA</name>
    <name evidence="10" type="ORF">J7W16_17800</name>
</gene>
<keyword evidence="6 8" id="KW-0342">GTP-binding</keyword>
<comment type="similarity">
    <text evidence="8">Belongs to the MobA family.</text>
</comment>
<comment type="cofactor">
    <cofactor evidence="8">
        <name>Mg(2+)</name>
        <dbReference type="ChEBI" id="CHEBI:18420"/>
    </cofactor>
</comment>
<evidence type="ECO:0000259" key="9">
    <source>
        <dbReference type="Pfam" id="PF12804"/>
    </source>
</evidence>
<comment type="caution">
    <text evidence="10">The sequence shown here is derived from an EMBL/GenBank/DDBJ whole genome shotgun (WGS) entry which is preliminary data.</text>
</comment>
<keyword evidence="7 8" id="KW-0501">Molybdenum cofactor biosynthesis</keyword>
<dbReference type="InterPro" id="IPR029044">
    <property type="entry name" value="Nucleotide-diphossugar_trans"/>
</dbReference>
<reference evidence="10" key="1">
    <citation type="submission" date="2021-03" db="EMBL/GenBank/DDBJ databases">
        <title>Bacillus suaedae sp. nov., isolated from Suaeda aralocaspica.</title>
        <authorList>
            <person name="Lei R.F.R."/>
        </authorList>
    </citation>
    <scope>NUCLEOTIDE SEQUENCE</scope>
    <source>
        <strain evidence="10">YZJH907-2</strain>
    </source>
</reference>
<dbReference type="Pfam" id="PF12804">
    <property type="entry name" value="NTP_transf_3"/>
    <property type="match status" value="1"/>
</dbReference>
<dbReference type="SUPFAM" id="SSF53448">
    <property type="entry name" value="Nucleotide-diphospho-sugar transferases"/>
    <property type="match status" value="1"/>
</dbReference>
<evidence type="ECO:0000256" key="1">
    <source>
        <dbReference type="ARBA" id="ARBA00022490"/>
    </source>
</evidence>
<dbReference type="EMBL" id="JAGKSQ010000009">
    <property type="protein sequence ID" value="MBP3952980.1"/>
    <property type="molecule type" value="Genomic_DNA"/>
</dbReference>
<dbReference type="GO" id="GO:0046872">
    <property type="term" value="F:metal ion binding"/>
    <property type="evidence" value="ECO:0007669"/>
    <property type="project" value="UniProtKB-KW"/>
</dbReference>
<dbReference type="PANTHER" id="PTHR19136">
    <property type="entry name" value="MOLYBDENUM COFACTOR GUANYLYLTRANSFERASE"/>
    <property type="match status" value="1"/>
</dbReference>
<keyword evidence="2 8" id="KW-0808">Transferase</keyword>
<dbReference type="CDD" id="cd02503">
    <property type="entry name" value="MobA"/>
    <property type="match status" value="1"/>
</dbReference>
<evidence type="ECO:0000256" key="6">
    <source>
        <dbReference type="ARBA" id="ARBA00023134"/>
    </source>
</evidence>
<keyword evidence="3 8" id="KW-0479">Metal-binding</keyword>
<proteinExistence type="inferred from homology"/>
<feature type="binding site" evidence="8">
    <location>
        <position position="20"/>
    </location>
    <ligand>
        <name>GTP</name>
        <dbReference type="ChEBI" id="CHEBI:37565"/>
    </ligand>
</feature>
<feature type="domain" description="MobA-like NTP transferase" evidence="9">
    <location>
        <begin position="5"/>
        <end position="156"/>
    </location>
</feature>
<name>A0A940X0L6_9BACI</name>
<dbReference type="Proteomes" id="UP000678228">
    <property type="component" value="Unassembled WGS sequence"/>
</dbReference>
<dbReference type="PANTHER" id="PTHR19136:SF81">
    <property type="entry name" value="MOLYBDENUM COFACTOR GUANYLYLTRANSFERASE"/>
    <property type="match status" value="1"/>
</dbReference>
<feature type="binding site" evidence="8">
    <location>
        <position position="98"/>
    </location>
    <ligand>
        <name>GTP</name>
        <dbReference type="ChEBI" id="CHEBI:37565"/>
    </ligand>
</feature>
<dbReference type="InterPro" id="IPR025877">
    <property type="entry name" value="MobA-like_NTP_Trfase"/>
</dbReference>
<keyword evidence="10" id="KW-0548">Nucleotidyltransferase</keyword>
<evidence type="ECO:0000256" key="2">
    <source>
        <dbReference type="ARBA" id="ARBA00022679"/>
    </source>
</evidence>
<comment type="catalytic activity">
    <reaction evidence="8">
        <text>Mo-molybdopterin + GTP + H(+) = Mo-molybdopterin guanine dinucleotide + diphosphate</text>
        <dbReference type="Rhea" id="RHEA:34243"/>
        <dbReference type="ChEBI" id="CHEBI:15378"/>
        <dbReference type="ChEBI" id="CHEBI:33019"/>
        <dbReference type="ChEBI" id="CHEBI:37565"/>
        <dbReference type="ChEBI" id="CHEBI:71302"/>
        <dbReference type="ChEBI" id="CHEBI:71310"/>
        <dbReference type="EC" id="2.7.7.77"/>
    </reaction>
</comment>
<dbReference type="HAMAP" id="MF_00316">
    <property type="entry name" value="MobA"/>
    <property type="match status" value="1"/>
</dbReference>
<dbReference type="Gene3D" id="3.90.550.10">
    <property type="entry name" value="Spore Coat Polysaccharide Biosynthesis Protein SpsA, Chain A"/>
    <property type="match status" value="1"/>
</dbReference>
<dbReference type="GO" id="GO:0005737">
    <property type="term" value="C:cytoplasm"/>
    <property type="evidence" value="ECO:0007669"/>
    <property type="project" value="UniProtKB-SubCell"/>
</dbReference>
<accession>A0A940X0L6</accession>
<evidence type="ECO:0000256" key="3">
    <source>
        <dbReference type="ARBA" id="ARBA00022723"/>
    </source>
</evidence>
<dbReference type="AlphaFoldDB" id="A0A940X0L6"/>
<feature type="binding site" evidence="8">
    <location>
        <position position="98"/>
    </location>
    <ligand>
        <name>Mg(2+)</name>
        <dbReference type="ChEBI" id="CHEBI:18420"/>
    </ligand>
</feature>
<comment type="function">
    <text evidence="8">Transfers a GMP moiety from GTP to Mo-molybdopterin (Mo-MPT) cofactor (Moco or molybdenum cofactor) to form Mo-molybdopterin guanine dinucleotide (Mo-MGD) cofactor.</text>
</comment>
<evidence type="ECO:0000256" key="4">
    <source>
        <dbReference type="ARBA" id="ARBA00022741"/>
    </source>
</evidence>
<dbReference type="RefSeq" id="WP_210598839.1">
    <property type="nucleotide sequence ID" value="NZ_JAGKSQ010000009.1"/>
</dbReference>
<keyword evidence="5 8" id="KW-0460">Magnesium</keyword>
<dbReference type="GO" id="GO:0061603">
    <property type="term" value="F:molybdenum cofactor guanylyltransferase activity"/>
    <property type="evidence" value="ECO:0007669"/>
    <property type="project" value="UniProtKB-EC"/>
</dbReference>
<evidence type="ECO:0000256" key="8">
    <source>
        <dbReference type="HAMAP-Rule" id="MF_00316"/>
    </source>
</evidence>
<organism evidence="10 11">
    <name type="scientific">Halalkalibacter suaedae</name>
    <dbReference type="NCBI Taxonomy" id="2822140"/>
    <lineage>
        <taxon>Bacteria</taxon>
        <taxon>Bacillati</taxon>
        <taxon>Bacillota</taxon>
        <taxon>Bacilli</taxon>
        <taxon>Bacillales</taxon>
        <taxon>Bacillaceae</taxon>
        <taxon>Halalkalibacter</taxon>
    </lineage>
</organism>